<sequence>MTKSTRGRSRRGTLNIIAGLLIASAFVRGIADIGPALANNAPDDLTEVMTVPDTPTDTASLVEAFQQREARLAAREASFRDRMQALRVAEIEIEEKLEELRRAEESLLATIALAETAAATDLGQLTSVYENMKPKEAAALFEEMPPEFAAGFLGMMRPDAAALIMTQLAPETAYSFSVVLAGRNANAPTQ</sequence>
<keyword evidence="3" id="KW-1185">Reference proteome</keyword>
<gene>
    <name evidence="2" type="ORF">AABB31_03740</name>
</gene>
<name>A0AAN0MB87_9RHOB</name>
<dbReference type="KEGG" id="yrh:AABB31_03740"/>
<evidence type="ECO:0000313" key="3">
    <source>
        <dbReference type="Proteomes" id="UP001470809"/>
    </source>
</evidence>
<dbReference type="SUPFAM" id="SSF158791">
    <property type="entry name" value="MgtE N-terminal domain-like"/>
    <property type="match status" value="1"/>
</dbReference>
<evidence type="ECO:0000256" key="1">
    <source>
        <dbReference type="SAM" id="Coils"/>
    </source>
</evidence>
<reference evidence="2" key="1">
    <citation type="submission" date="2024-08" db="EMBL/GenBank/DDBJ databases">
        <title>Phylogenomic analyses of a clade within the roseobacter group suggest taxonomic reassignments of species of the genera Aestuariivita, Citreicella, Loktanella, Nautella, Pelagibaca, Ruegeria, Thalassobius, Thiobacimonas and Tropicibacter, and the proposal o.</title>
        <authorList>
            <person name="Jeon C.O."/>
        </authorList>
    </citation>
    <scope>NUCLEOTIDE SEQUENCE</scope>
    <source>
        <strain evidence="2">SS1-5</strain>
    </source>
</reference>
<keyword evidence="1" id="KW-0175">Coiled coil</keyword>
<dbReference type="AlphaFoldDB" id="A0AAN0MB87"/>
<proteinExistence type="predicted"/>
<dbReference type="Proteomes" id="UP001470809">
    <property type="component" value="Chromosome"/>
</dbReference>
<feature type="coiled-coil region" evidence="1">
    <location>
        <begin position="83"/>
        <end position="117"/>
    </location>
</feature>
<protein>
    <submittedName>
        <fullName evidence="2">Magnesium transporter MgtE N-terminal domain-containing protein</fullName>
    </submittedName>
</protein>
<evidence type="ECO:0000313" key="2">
    <source>
        <dbReference type="EMBL" id="WZU68065.1"/>
    </source>
</evidence>
<dbReference type="RefSeq" id="WP_342077358.1">
    <property type="nucleotide sequence ID" value="NZ_CP151767.2"/>
</dbReference>
<dbReference type="EMBL" id="CP151767">
    <property type="protein sequence ID" value="WZU68065.1"/>
    <property type="molecule type" value="Genomic_DNA"/>
</dbReference>
<organism evidence="2 3">
    <name type="scientific">Yoonia rhodophyticola</name>
    <dbReference type="NCBI Taxonomy" id="3137370"/>
    <lineage>
        <taxon>Bacteria</taxon>
        <taxon>Pseudomonadati</taxon>
        <taxon>Pseudomonadota</taxon>
        <taxon>Alphaproteobacteria</taxon>
        <taxon>Rhodobacterales</taxon>
        <taxon>Paracoccaceae</taxon>
        <taxon>Yoonia</taxon>
    </lineage>
</organism>
<accession>A0AAN0MB87</accession>